<organism evidence="1 2">
    <name type="scientific">Hypoxylon rubiginosum</name>
    <dbReference type="NCBI Taxonomy" id="110542"/>
    <lineage>
        <taxon>Eukaryota</taxon>
        <taxon>Fungi</taxon>
        <taxon>Dikarya</taxon>
        <taxon>Ascomycota</taxon>
        <taxon>Pezizomycotina</taxon>
        <taxon>Sordariomycetes</taxon>
        <taxon>Xylariomycetidae</taxon>
        <taxon>Xylariales</taxon>
        <taxon>Hypoxylaceae</taxon>
        <taxon>Hypoxylon</taxon>
    </lineage>
</organism>
<keyword evidence="2" id="KW-1185">Reference proteome</keyword>
<evidence type="ECO:0000313" key="1">
    <source>
        <dbReference type="EMBL" id="KAI4866838.1"/>
    </source>
</evidence>
<accession>A0ACB9Z5R4</accession>
<sequence>MAPTPPAPSNRGNQGSSNSGRPSGLPVRRSRPRAPQIPPLVQEFLQGFGTLQPATVAPNPAPAAPNPAPAAPNPGPVAHNPGPAPGERTERTKECHVCGDELWTRRMSLLHCEHFHCTPCLQRNARIALASMPFQPARCCTVISTDLLSSTRALVDHELMDYTIKVEEAVSTIDKLYCHSPGCGQYIPQGTRKNRSGVCIACYTKTCKSCHGKTHFGPCNSATVQANREANDGLHQLAQSKGWKSCPNCRNLVQKRGGCDHIA</sequence>
<comment type="caution">
    <text evidence="1">The sequence shown here is derived from an EMBL/GenBank/DDBJ whole genome shotgun (WGS) entry which is preliminary data.</text>
</comment>
<reference evidence="1 2" key="1">
    <citation type="journal article" date="2022" name="New Phytol.">
        <title>Ecological generalism drives hyperdiversity of secondary metabolite gene clusters in xylarialean endophytes.</title>
        <authorList>
            <person name="Franco M.E.E."/>
            <person name="Wisecaver J.H."/>
            <person name="Arnold A.E."/>
            <person name="Ju Y.M."/>
            <person name="Slot J.C."/>
            <person name="Ahrendt S."/>
            <person name="Moore L.P."/>
            <person name="Eastman K.E."/>
            <person name="Scott K."/>
            <person name="Konkel Z."/>
            <person name="Mondo S.J."/>
            <person name="Kuo A."/>
            <person name="Hayes R.D."/>
            <person name="Haridas S."/>
            <person name="Andreopoulos B."/>
            <person name="Riley R."/>
            <person name="LaButti K."/>
            <person name="Pangilinan J."/>
            <person name="Lipzen A."/>
            <person name="Amirebrahimi M."/>
            <person name="Yan J."/>
            <person name="Adam C."/>
            <person name="Keymanesh K."/>
            <person name="Ng V."/>
            <person name="Louie K."/>
            <person name="Northen T."/>
            <person name="Drula E."/>
            <person name="Henrissat B."/>
            <person name="Hsieh H.M."/>
            <person name="Youens-Clark K."/>
            <person name="Lutzoni F."/>
            <person name="Miadlikowska J."/>
            <person name="Eastwood D.C."/>
            <person name="Hamelin R.C."/>
            <person name="Grigoriev I.V."/>
            <person name="U'Ren J.M."/>
        </authorList>
    </citation>
    <scope>NUCLEOTIDE SEQUENCE [LARGE SCALE GENOMIC DNA]</scope>
    <source>
        <strain evidence="1 2">CBS 119005</strain>
    </source>
</reference>
<evidence type="ECO:0000313" key="2">
    <source>
        <dbReference type="Proteomes" id="UP001497700"/>
    </source>
</evidence>
<name>A0ACB9Z5R4_9PEZI</name>
<dbReference type="EMBL" id="MU393454">
    <property type="protein sequence ID" value="KAI4866838.1"/>
    <property type="molecule type" value="Genomic_DNA"/>
</dbReference>
<gene>
    <name evidence="1" type="ORF">F4820DRAFT_446711</name>
</gene>
<dbReference type="Proteomes" id="UP001497700">
    <property type="component" value="Unassembled WGS sequence"/>
</dbReference>
<protein>
    <submittedName>
        <fullName evidence="1">Uncharacterized protein</fullName>
    </submittedName>
</protein>
<proteinExistence type="predicted"/>